<dbReference type="AlphaFoldDB" id="Q3IH22"/>
<accession>Q3IH22</accession>
<dbReference type="Proteomes" id="UP000006843">
    <property type="component" value="Chromosome I"/>
</dbReference>
<keyword evidence="2" id="KW-1185">Reference proteome</keyword>
<proteinExistence type="predicted"/>
<dbReference type="HOGENOM" id="CLU_1473994_0_0_6"/>
<reference evidence="1 2" key="1">
    <citation type="journal article" date="2005" name="Genome Res.">
        <title>Coping with cold: the genome of the versatile marine Antarctica bacterium Pseudoalteromonas haloplanktis TAC125.</title>
        <authorList>
            <person name="Medigue C."/>
            <person name="Krin E."/>
            <person name="Pascal G."/>
            <person name="Barbe V."/>
            <person name="Bernsel A."/>
            <person name="Bertin P."/>
            <person name="Cheung F."/>
            <person name="Cruveiller S."/>
            <person name="Damico S."/>
            <person name="Duilio A."/>
            <person name="Fang G."/>
            <person name="Feller G."/>
            <person name="Mangenot S."/>
            <person name="Marino G."/>
            <person name="Nilsson J."/>
            <person name="Parilli E."/>
            <person name="Rocha E."/>
            <person name="Rouy Z."/>
            <person name="Sekowska A."/>
            <person name="Tutino M.L."/>
            <person name="Vallenet D."/>
            <person name="von Heijne G."/>
            <person name="Danchin A."/>
        </authorList>
    </citation>
    <scope>NUCLEOTIDE SEQUENCE [LARGE SCALE GENOMIC DNA]</scope>
    <source>
        <strain evidence="2">TAC 125</strain>
    </source>
</reference>
<dbReference type="EMBL" id="CR954246">
    <property type="protein sequence ID" value="CAI86783.1"/>
    <property type="molecule type" value="Genomic_DNA"/>
</dbReference>
<dbReference type="PATRIC" id="fig|326442.8.peg.1656"/>
<dbReference type="KEGG" id="pha:PSHAa1710"/>
<dbReference type="BioCyc" id="PHAL326442:PSHA_RS08390-MONOMER"/>
<evidence type="ECO:0000313" key="2">
    <source>
        <dbReference type="Proteomes" id="UP000006843"/>
    </source>
</evidence>
<protein>
    <submittedName>
        <fullName evidence="1">Orphan protein</fullName>
    </submittedName>
</protein>
<organism evidence="1 2">
    <name type="scientific">Pseudoalteromonas translucida (strain TAC 125)</name>
    <dbReference type="NCBI Taxonomy" id="326442"/>
    <lineage>
        <taxon>Bacteria</taxon>
        <taxon>Pseudomonadati</taxon>
        <taxon>Pseudomonadota</taxon>
        <taxon>Gammaproteobacteria</taxon>
        <taxon>Alteromonadales</taxon>
        <taxon>Pseudoalteromonadaceae</taxon>
        <taxon>Pseudoalteromonas</taxon>
    </lineage>
</organism>
<gene>
    <name evidence="1" type="ordered locus">PSHAa1710</name>
</gene>
<name>Q3IH22_PSET1</name>
<sequence length="183" mass="21353">MLDYKIIKTFIKYESEEAYKVIQLLALSNGQFVIDIFNVFLDEYQSYGEGIHRIDWNCEDEPEHSVRFNEYLSADKHLEFITSGLYESDDHNPSKAVTKMLENEAESQYQAEIEHRNKLLHIKQAKSDEVPKFEATCKVTGDRMMFSGNTEERALQLAEMYFSGGVLKIERVYPKVQLNESDF</sequence>
<evidence type="ECO:0000313" key="1">
    <source>
        <dbReference type="EMBL" id="CAI86783.1"/>
    </source>
</evidence>